<sequence>MASGDNQCVDQGSVETSVLSSSPCLGPNLCQLDSVTLVNLSSAHTFTSSKVTGVGGDTSHSGHHHKGGI</sequence>
<reference evidence="2" key="1">
    <citation type="journal article" date="2023" name="G3 (Bethesda)">
        <title>A reference genome for the long-term kleptoplast-retaining sea slug Elysia crispata morphotype clarki.</title>
        <authorList>
            <person name="Eastman K.E."/>
            <person name="Pendleton A.L."/>
            <person name="Shaikh M.A."/>
            <person name="Suttiyut T."/>
            <person name="Ogas R."/>
            <person name="Tomko P."/>
            <person name="Gavelis G."/>
            <person name="Widhalm J.R."/>
            <person name="Wisecaver J.H."/>
        </authorList>
    </citation>
    <scope>NUCLEOTIDE SEQUENCE</scope>
    <source>
        <strain evidence="2">ECLA1</strain>
    </source>
</reference>
<gene>
    <name evidence="2" type="ORF">RRG08_053032</name>
</gene>
<accession>A0AAE0Y4X7</accession>
<dbReference type="Proteomes" id="UP001283361">
    <property type="component" value="Unassembled WGS sequence"/>
</dbReference>
<feature type="region of interest" description="Disordered" evidence="1">
    <location>
        <begin position="48"/>
        <end position="69"/>
    </location>
</feature>
<comment type="caution">
    <text evidence="2">The sequence shown here is derived from an EMBL/GenBank/DDBJ whole genome shotgun (WGS) entry which is preliminary data.</text>
</comment>
<evidence type="ECO:0000313" key="2">
    <source>
        <dbReference type="EMBL" id="KAK3733226.1"/>
    </source>
</evidence>
<name>A0AAE0Y4X7_9GAST</name>
<dbReference type="EMBL" id="JAWDGP010006905">
    <property type="protein sequence ID" value="KAK3733226.1"/>
    <property type="molecule type" value="Genomic_DNA"/>
</dbReference>
<evidence type="ECO:0000313" key="3">
    <source>
        <dbReference type="Proteomes" id="UP001283361"/>
    </source>
</evidence>
<evidence type="ECO:0000256" key="1">
    <source>
        <dbReference type="SAM" id="MobiDB-lite"/>
    </source>
</evidence>
<protein>
    <submittedName>
        <fullName evidence="2">Uncharacterized protein</fullName>
    </submittedName>
</protein>
<proteinExistence type="predicted"/>
<organism evidence="2 3">
    <name type="scientific">Elysia crispata</name>
    <name type="common">lettuce slug</name>
    <dbReference type="NCBI Taxonomy" id="231223"/>
    <lineage>
        <taxon>Eukaryota</taxon>
        <taxon>Metazoa</taxon>
        <taxon>Spiralia</taxon>
        <taxon>Lophotrochozoa</taxon>
        <taxon>Mollusca</taxon>
        <taxon>Gastropoda</taxon>
        <taxon>Heterobranchia</taxon>
        <taxon>Euthyneura</taxon>
        <taxon>Panpulmonata</taxon>
        <taxon>Sacoglossa</taxon>
        <taxon>Placobranchoidea</taxon>
        <taxon>Plakobranchidae</taxon>
        <taxon>Elysia</taxon>
    </lineage>
</organism>
<keyword evidence="3" id="KW-1185">Reference proteome</keyword>
<dbReference type="AlphaFoldDB" id="A0AAE0Y4X7"/>